<keyword evidence="1" id="KW-0472">Membrane</keyword>
<gene>
    <name evidence="2" type="ORF">LACBIDRAFT_332854</name>
</gene>
<dbReference type="OrthoDB" id="391988at2759"/>
<sequence>MTFAGMNHVDAHLHDNLGLLSASVCYILFAISPSSSKPEARCGDGRRSTHGSTRLSEFDTTSFNCDSLLSPQRANTTTAQALAGDVTSSDSHTERRIRQSMFRALSTSLSPKPPCLPRGVAQREALALRLQKSALNPITSSNRSNFRLDQWSKSFDKFDVVLKFSRYAGAEPPTSGDLRPTTDELFKLVERFRVLVIGKVALLYLYSQVLAHSSFLQSGVGKSSLINECFGVKDAAVAHSEAGVSNINTPIIASENGRFVLHDSQGFEHGEGDNFKKVVDFLKVRKDMPNVRDQVHAVWLCFPVSLSKGDRLFEAGVEELFRMKSNGDLGPVPVITVFTKYDKLEEQVEYGNNLEFHKRNKHLDRETRNARLAEETAAQFQELCVGPFEKVVGIDIPHIAVSTNKEYKDTRKMLNELVRLTADCVKNTLAVDVAEDVALVSAIAQRVNPAVKIDAGWEEAYESFGVPLGESYWMGLAASVNFPGKTIEECLRVLHTDIVEVWNIQDGCGYLESKELKKLMFELVGNQYDEPSDPNTIFPHAYSLLGALTMLIGGLTAPAAPIVIPIVASLLLAKWIFDVYKQSYVFLTMPCQNAKRKNLRALMLQRLMAYIVDFTIIMQIIFGLVVNARLRLSRRLIKLVFKAYSISDERSKVHKEIKEHVKLAGRFDQDAALAKIIQLIKEYQMKPEIMEELQSAAKAFENNEDEDWGVGKT</sequence>
<accession>B0DU31</accession>
<dbReference type="Gene3D" id="3.40.50.300">
    <property type="entry name" value="P-loop containing nucleotide triphosphate hydrolases"/>
    <property type="match status" value="1"/>
</dbReference>
<reference evidence="2 3" key="1">
    <citation type="journal article" date="2008" name="Nature">
        <title>The genome of Laccaria bicolor provides insights into mycorrhizal symbiosis.</title>
        <authorList>
            <person name="Martin F."/>
            <person name="Aerts A."/>
            <person name="Ahren D."/>
            <person name="Brun A."/>
            <person name="Danchin E.G.J."/>
            <person name="Duchaussoy F."/>
            <person name="Gibon J."/>
            <person name="Kohler A."/>
            <person name="Lindquist E."/>
            <person name="Pereda V."/>
            <person name="Salamov A."/>
            <person name="Shapiro H.J."/>
            <person name="Wuyts J."/>
            <person name="Blaudez D."/>
            <person name="Buee M."/>
            <person name="Brokstein P."/>
            <person name="Canbaeck B."/>
            <person name="Cohen D."/>
            <person name="Courty P.E."/>
            <person name="Coutinho P.M."/>
            <person name="Delaruelle C."/>
            <person name="Detter J.C."/>
            <person name="Deveau A."/>
            <person name="DiFazio S."/>
            <person name="Duplessis S."/>
            <person name="Fraissinet-Tachet L."/>
            <person name="Lucic E."/>
            <person name="Frey-Klett P."/>
            <person name="Fourrey C."/>
            <person name="Feussner I."/>
            <person name="Gay G."/>
            <person name="Grimwood J."/>
            <person name="Hoegger P.J."/>
            <person name="Jain P."/>
            <person name="Kilaru S."/>
            <person name="Labbe J."/>
            <person name="Lin Y.C."/>
            <person name="Legue V."/>
            <person name="Le Tacon F."/>
            <person name="Marmeisse R."/>
            <person name="Melayah D."/>
            <person name="Montanini B."/>
            <person name="Muratet M."/>
            <person name="Nehls U."/>
            <person name="Niculita-Hirzel H."/>
            <person name="Oudot-Le Secq M.P."/>
            <person name="Peter M."/>
            <person name="Quesneville H."/>
            <person name="Rajashekar B."/>
            <person name="Reich M."/>
            <person name="Rouhier N."/>
            <person name="Schmutz J."/>
            <person name="Yin T."/>
            <person name="Chalot M."/>
            <person name="Henrissat B."/>
            <person name="Kuees U."/>
            <person name="Lucas S."/>
            <person name="Van de Peer Y."/>
            <person name="Podila G.K."/>
            <person name="Polle A."/>
            <person name="Pukkila P.J."/>
            <person name="Richardson P.M."/>
            <person name="Rouze P."/>
            <person name="Sanders I.R."/>
            <person name="Stajich J.E."/>
            <person name="Tunlid A."/>
            <person name="Tuskan G."/>
            <person name="Grigoriev I.V."/>
        </authorList>
    </citation>
    <scope>NUCLEOTIDE SEQUENCE [LARGE SCALE GENOMIC DNA]</scope>
    <source>
        <strain evidence="3">S238N-H82 / ATCC MYA-4686</strain>
    </source>
</reference>
<dbReference type="KEGG" id="lbc:LACBIDRAFT_332854"/>
<evidence type="ECO:0000256" key="1">
    <source>
        <dbReference type="SAM" id="Phobius"/>
    </source>
</evidence>
<evidence type="ECO:0000313" key="2">
    <source>
        <dbReference type="EMBL" id="EDR01832.1"/>
    </source>
</evidence>
<keyword evidence="1" id="KW-1133">Transmembrane helix</keyword>
<organism evidence="3">
    <name type="scientific">Laccaria bicolor (strain S238N-H82 / ATCC MYA-4686)</name>
    <name type="common">Bicoloured deceiver</name>
    <name type="synonym">Laccaria laccata var. bicolor</name>
    <dbReference type="NCBI Taxonomy" id="486041"/>
    <lineage>
        <taxon>Eukaryota</taxon>
        <taxon>Fungi</taxon>
        <taxon>Dikarya</taxon>
        <taxon>Basidiomycota</taxon>
        <taxon>Agaricomycotina</taxon>
        <taxon>Agaricomycetes</taxon>
        <taxon>Agaricomycetidae</taxon>
        <taxon>Agaricales</taxon>
        <taxon>Agaricineae</taxon>
        <taxon>Hydnangiaceae</taxon>
        <taxon>Laccaria</taxon>
    </lineage>
</organism>
<evidence type="ECO:0000313" key="3">
    <source>
        <dbReference type="Proteomes" id="UP000001194"/>
    </source>
</evidence>
<dbReference type="InParanoid" id="B0DU31"/>
<keyword evidence="1" id="KW-0812">Transmembrane</keyword>
<proteinExistence type="predicted"/>
<dbReference type="AlphaFoldDB" id="B0DU31"/>
<dbReference type="EMBL" id="DS547135">
    <property type="protein sequence ID" value="EDR01832.1"/>
    <property type="molecule type" value="Genomic_DNA"/>
</dbReference>
<feature type="transmembrane region" description="Helical" evidence="1">
    <location>
        <begin position="607"/>
        <end position="628"/>
    </location>
</feature>
<feature type="transmembrane region" description="Helical" evidence="1">
    <location>
        <begin position="562"/>
        <end position="580"/>
    </location>
</feature>
<dbReference type="RefSeq" id="XP_001887442.1">
    <property type="nucleotide sequence ID" value="XM_001887407.1"/>
</dbReference>
<dbReference type="Proteomes" id="UP000001194">
    <property type="component" value="Unassembled WGS sequence"/>
</dbReference>
<keyword evidence="3" id="KW-1185">Reference proteome</keyword>
<protein>
    <submittedName>
        <fullName evidence="2">Predicted protein</fullName>
    </submittedName>
</protein>
<name>B0DU31_LACBS</name>
<dbReference type="SUPFAM" id="SSF52540">
    <property type="entry name" value="P-loop containing nucleoside triphosphate hydrolases"/>
    <property type="match status" value="1"/>
</dbReference>
<dbReference type="HOGENOM" id="CLU_023805_2_0_1"/>
<dbReference type="InterPro" id="IPR027417">
    <property type="entry name" value="P-loop_NTPase"/>
</dbReference>
<dbReference type="GeneID" id="6083084"/>